<dbReference type="InterPro" id="IPR030383">
    <property type="entry name" value="G_VLIG_dom"/>
</dbReference>
<feature type="domain" description="VLIG-type G" evidence="3">
    <location>
        <begin position="1600"/>
        <end position="1844"/>
    </location>
</feature>
<accession>A0ABQ8MIX0</accession>
<keyword evidence="2" id="KW-0175">Coiled coil</keyword>
<dbReference type="Pfam" id="PF23222">
    <property type="entry name" value="RRM_PARP14_1"/>
    <property type="match status" value="1"/>
</dbReference>
<dbReference type="InterPro" id="IPR052986">
    <property type="entry name" value="VLIG_GTPase"/>
</dbReference>
<comment type="similarity">
    <text evidence="1">Belongs to the TRAFAC class dynamin-like GTPase superfamily. Very large inducible GTPase (VLIG) family.</text>
</comment>
<dbReference type="InterPro" id="IPR057051">
    <property type="entry name" value="PARP14_RPM_1"/>
</dbReference>
<reference evidence="4 5" key="1">
    <citation type="submission" date="2022-01" db="EMBL/GenBank/DDBJ databases">
        <title>A high-quality chromosome-level genome assembly of rohu carp, Labeo rohita.</title>
        <authorList>
            <person name="Arick M.A. II"/>
            <person name="Hsu C.-Y."/>
            <person name="Magbanua Z."/>
            <person name="Pechanova O."/>
            <person name="Grover C."/>
            <person name="Miller E."/>
            <person name="Thrash A."/>
            <person name="Ezzel L."/>
            <person name="Alam S."/>
            <person name="Benzie J."/>
            <person name="Hamilton M."/>
            <person name="Karsi A."/>
            <person name="Lawrence M.L."/>
            <person name="Peterson D.G."/>
        </authorList>
    </citation>
    <scope>NUCLEOTIDE SEQUENCE [LARGE SCALE GENOMIC DNA]</scope>
    <source>
        <strain evidence="5">BAU-BD-2019</strain>
        <tissue evidence="4">Blood</tissue>
    </source>
</reference>
<evidence type="ECO:0000259" key="3">
    <source>
        <dbReference type="PROSITE" id="PS51717"/>
    </source>
</evidence>
<dbReference type="InterPro" id="IPR027417">
    <property type="entry name" value="P-loop_NTPase"/>
</dbReference>
<dbReference type="Proteomes" id="UP000830375">
    <property type="component" value="Unassembled WGS sequence"/>
</dbReference>
<dbReference type="Pfam" id="PF25683">
    <property type="entry name" value="URGCP_GTPase"/>
    <property type="match status" value="2"/>
</dbReference>
<name>A0ABQ8MIX0_LABRO</name>
<gene>
    <name evidence="4" type="ORF">H4Q32_001777</name>
</gene>
<protein>
    <submittedName>
        <fullName evidence="4">Interferon-induced very large GTPase 1</fullName>
    </submittedName>
</protein>
<dbReference type="InterPro" id="IPR012677">
    <property type="entry name" value="Nucleotide-bd_a/b_plait_sf"/>
</dbReference>
<evidence type="ECO:0000256" key="1">
    <source>
        <dbReference type="ARBA" id="ARBA00006828"/>
    </source>
</evidence>
<evidence type="ECO:0000313" key="5">
    <source>
        <dbReference type="Proteomes" id="UP000830375"/>
    </source>
</evidence>
<keyword evidence="5" id="KW-1185">Reference proteome</keyword>
<dbReference type="PANTHER" id="PTHR14819">
    <property type="entry name" value="GTP-BINDING"/>
    <property type="match status" value="1"/>
</dbReference>
<organism evidence="4 5">
    <name type="scientific">Labeo rohita</name>
    <name type="common">Indian major carp</name>
    <name type="synonym">Cyprinus rohita</name>
    <dbReference type="NCBI Taxonomy" id="84645"/>
    <lineage>
        <taxon>Eukaryota</taxon>
        <taxon>Metazoa</taxon>
        <taxon>Chordata</taxon>
        <taxon>Craniata</taxon>
        <taxon>Vertebrata</taxon>
        <taxon>Euteleostomi</taxon>
        <taxon>Actinopterygii</taxon>
        <taxon>Neopterygii</taxon>
        <taxon>Teleostei</taxon>
        <taxon>Ostariophysi</taxon>
        <taxon>Cypriniformes</taxon>
        <taxon>Cyprinidae</taxon>
        <taxon>Labeoninae</taxon>
        <taxon>Labeonini</taxon>
        <taxon>Labeo</taxon>
    </lineage>
</organism>
<dbReference type="Pfam" id="PF25974">
    <property type="entry name" value="URGCP_9th"/>
    <property type="match status" value="2"/>
</dbReference>
<dbReference type="PANTHER" id="PTHR14819:SF9">
    <property type="entry name" value="UP-REGULATOR OF CELL PROLIFERATION-LIKE"/>
    <property type="match status" value="1"/>
</dbReference>
<dbReference type="Gene3D" id="3.40.50.300">
    <property type="entry name" value="P-loop containing nucleotide triphosphate hydrolases"/>
    <property type="match status" value="2"/>
</dbReference>
<comment type="caution">
    <text evidence="4">The sequence shown here is derived from an EMBL/GenBank/DDBJ whole genome shotgun (WGS) entry which is preliminary data.</text>
</comment>
<feature type="domain" description="VLIG-type G" evidence="3">
    <location>
        <begin position="727"/>
        <end position="971"/>
    </location>
</feature>
<dbReference type="Gene3D" id="3.30.70.330">
    <property type="match status" value="1"/>
</dbReference>
<evidence type="ECO:0000256" key="2">
    <source>
        <dbReference type="SAM" id="Coils"/>
    </source>
</evidence>
<dbReference type="SUPFAM" id="SSF52540">
    <property type="entry name" value="P-loop containing nucleoside triphosphate hydrolases"/>
    <property type="match status" value="2"/>
</dbReference>
<dbReference type="Pfam" id="PF25496">
    <property type="entry name" value="URGCP"/>
    <property type="match status" value="1"/>
</dbReference>
<feature type="coiled-coil region" evidence="2">
    <location>
        <begin position="616"/>
        <end position="646"/>
    </location>
</feature>
<evidence type="ECO:0000313" key="4">
    <source>
        <dbReference type="EMBL" id="KAI2662826.1"/>
    </source>
</evidence>
<proteinExistence type="inferred from homology"/>
<dbReference type="PROSITE" id="PS51717">
    <property type="entry name" value="G_VLIG"/>
    <property type="match status" value="2"/>
</dbReference>
<dbReference type="InterPro" id="IPR058641">
    <property type="entry name" value="GVIN1_dom"/>
</dbReference>
<dbReference type="InterPro" id="IPR057365">
    <property type="entry name" value="URGCP"/>
</dbReference>
<sequence>MDDYLYPIIVEGDWRPEHAKSVKNKLQIYFQSKKKSQGGDCVVQCNDGSNCARILFKSFDIRDGVLSKAEHIITIDNQKIKLKVYKSSDIEEQTDRTGQKPRQSEPLRWKVFVLGLSTLSVSQETTKSGPVVFRRLSPGNKYSFHITTVLPNGSRSKEAVTYTQTKTNIQSLLKDLGLEQYYPNKLSLSDVLQIDTRSVADEPAQSLPSLPWLFLKKLMMVNVTARSEKCSQSSDDNGFLQQEMVSKMSMCQFSVPLLLPNCDSKECIFMLWAMRDIVKKFRPHSLSDPKGFVEERIVHSELPLVSFVRLGDCSISKSQILNKLLSNPQQYHDTFVHHDMDCGDIQRKISNGLVEMSWYLPCGNKNIDVFPEAVAVANLRGDIKTFQTQYSFLCQTSTAVFVFFDNLDRNCKLLTNQHATAQFFLVGNAQSKAFDLEQLKRTASEMSLKKNNIILKNNQNDANFVKNLHSAVNYIINNHTNKARLEGINTIAHELGILVDEDIQECQTAKSNAHALTKNIQDTLQFKETQLPLQGKIWKDLAKLEKEECRLRKAGDQNIETYKSDLQIKKTELRKQQSKYDISEAMSCFVSGLSSSNKERSYFLKWMRMNLDNLSRKSLSCLREQYKEKCQQYSENKEEIAQLDQQISNSSLGIEHFLREMGQLYEAAVSLPDILQPHKQMLHLPRLCAELMLDGFPLELVDGDASNIPLRWVSDVLQYLNFLVQPNNKIMVVTVLGVQSTGKSTLLNTMFGVQFAVSSGRCTRGAFMQLIKVSEDIKKELDCDYLVIIDTEGLKSPELAKLDDSYEHDNELATLVVGLSDITIINIAMENSTEMKDVLQIVVHAFIRMKEIGKKPSCQFVHQNVADVSAHDKNMRDRKLLLEQLNEMTEAAAKMENKEEYKMFTDVMEYDPETCNWYIPGLWHGNPPMAPVNAGYSEAVYDLKKKMIDVIGKCKLRTSGNNITEFLEWTKSLWNAVKYENFIFSFRNSLVADAYMRLCTEFHKWEWSFKKNMHSWLTVAETRVSNFEIIKLKTDKSDLKDLLCKLKQEAVTKLDTLEKTTMENLSKYFEQTEGHVYLVEKYKEDFVSSVKCLRRETESSLLTQLEATVDIRRGMKILVNIKKNFTDTMEKKVLGLLEDLRKNNSSKNDAHMTDMQLDTCFGQIWQETINELSFTGLKQRNVFDYVFRQLRENMKQKGGSVTEQLMTVKLKDHGTGVFKITKEVFYKRWIKQMFNDNSAVELQNLADNIIHTCTQFVLEKTAMHSDYHDTYIQEVLHIIDDRYMSNKNIRFSDEFELSLKLHICGFSARAFQDMHERFIKDNDPRRCLDQYKDKYRNDFKDLFHDRDQCQRKAEEFTKLCLMPAVEQFIYSSLGPDIVDKMLQGKNAFQFSTRAFFQYSLLKQLVNENNFEQYVKYISYYEGFVKGWILDQIYKQFSNNHEVSELEERHLRGITKQIVEAVKMAQNETNKDGIKGFIQCICRKLGQKLIIPKDALETVMVLNNASEEPFACWLTKSVEEMEQTLKQQFKQVNIQCKLRKLKMKPQDELFKRVFGCGKQCPFCKTPCEAGGEAHTEHCASVHRPQGLGRYSDEYSKKLVTNICSTDVHILGVQSTGKSTLLNTMFGVQFAVSSGRCTRGAFMQLIKVNEDIKKELGCDYLVIIDTEGLKSPELAKLDDSYEHDNELATLVVGLSDITIINIAMENSTEMKDVLQIVVHAFIRMKEIGKKPKCQFVHQNVADVSAHDKNMRDRKLLLEQLNEMTEAAAKMENKEEYKMFTDVMEYDPETCNWYIPGLWHGNPPMAPVNAGYSEAVYDLKKKMIDVIGKCKLRTSGNNITEFLEWTKSLWNAVKYENFIFSFRNSLVADAYMRLCTEFHKWEWSFKKNMHSWLTVAETRVSNFEIIKLKTDKSDLKDLLCKLKQEAVTKLDTLEKTTMENLSKYFEQTEGHVYLVEKYKEDFVSSVKCLRRETESSLLTQLEATVDIRRGMKILVNIKKNFTDTMEKKVLGLLEDLRKNNSSKNDAHMTDMQLDTCFGQIWQETINELSFTGLKQRNVFDYVFRQLRENMKQKGGSVTEQLMTVKLKDHGTGVFKITKEVFYKRWIKQMFNDNSAVELQNLADNIIHTCTQFVLEKTAMHSDYHDTYIQEVLHIIDDRYMSNKNIRFSDEFELSLKLHICGFSARAFQDMHERFIKDNDPRRCLDQYKDKYRNDFKDLFHDRDQCQRKAEEFTKLCLMPAVETFIYSSLGPDIVDKMLQGKNAFQFSTRAFFQYSLLKQLVNENNFEQYVKYISYYEGFVKGWILDQIYKQFSNNHEVSELEERHLRGITKQIVEAVKMAQNETNKDGIKGFIQCICRKLGQKLIIPKDALETVMVLNNASEEPFACWLTKSVEEMEQTLKQQFKQVNIQCKLRKLKMKPQDELFKRVFGCGKQCPFCKTPCEAGGEAHTEHCASVHRPQGLGRYSDEYSKKLVTNICSTDVHSEVHFRCYETNSEFHPYKRYREIFPDWHIPADVSIQASDYWKYVMVKFNNQFAEKYNAVPADIPSTWRSITKQQAENSLNDGSDGVNDDCYVHYYIQHLNCLGDSLVFPCSGIKTSWWTVHTSLRFSSPFSRSLRVTSVTDELGSRLERPICFECKLNEPMYIDDQVCKQDTQRKETSQTAPACVLAARRFSGGGLLCRVGKKHTLGCTTPFCIAAAISPVCLSTQSSFLKELSRVDVFIKTAFKHALPPVRFWMPLLPGAG</sequence>
<dbReference type="EMBL" id="JACTAM010000007">
    <property type="protein sequence ID" value="KAI2662826.1"/>
    <property type="molecule type" value="Genomic_DNA"/>
</dbReference>